<dbReference type="SUPFAM" id="SSF52374">
    <property type="entry name" value="Nucleotidylyl transferase"/>
    <property type="match status" value="1"/>
</dbReference>
<dbReference type="HAMAP" id="MF_01539">
    <property type="entry name" value="TmcAL"/>
    <property type="match status" value="1"/>
</dbReference>
<dbReference type="RefSeq" id="WP_172855418.1">
    <property type="nucleotide sequence ID" value="NZ_CP176860.1"/>
</dbReference>
<keyword evidence="3" id="KW-0820">tRNA-binding</keyword>
<evidence type="ECO:0000256" key="2">
    <source>
        <dbReference type="ARBA" id="ARBA00022694"/>
    </source>
</evidence>
<evidence type="ECO:0000256" key="3">
    <source>
        <dbReference type="HAMAP-Rule" id="MF_01539"/>
    </source>
</evidence>
<accession>A0A7D4HW19</accession>
<feature type="binding site" evidence="3">
    <location>
        <position position="101"/>
    </location>
    <ligand>
        <name>ATP</name>
        <dbReference type="ChEBI" id="CHEBI:30616"/>
    </ligand>
</feature>
<comment type="caution">
    <text evidence="3">Lacks conserved residue(s) required for the propagation of feature annotation.</text>
</comment>
<dbReference type="EC" id="6.3.4.-" evidence="3"/>
<gene>
    <name evidence="3" type="primary">tmcAL</name>
    <name evidence="4" type="ORF">FOC89_06195</name>
</gene>
<dbReference type="PANTHER" id="PTHR37825">
    <property type="entry name" value="TRNA(MET) CYTIDINE ACETATE LIGASE"/>
    <property type="match status" value="1"/>
</dbReference>
<evidence type="ECO:0000256" key="1">
    <source>
        <dbReference type="ARBA" id="ARBA00022598"/>
    </source>
</evidence>
<dbReference type="AlphaFoldDB" id="A0A7D4HW19"/>
<dbReference type="GO" id="GO:0006400">
    <property type="term" value="P:tRNA modification"/>
    <property type="evidence" value="ECO:0007669"/>
    <property type="project" value="UniProtKB-UniRule"/>
</dbReference>
<keyword evidence="3" id="KW-0963">Cytoplasm</keyword>
<organism evidence="4 5">
    <name type="scientific">Bacillus thuringiensis</name>
    <dbReference type="NCBI Taxonomy" id="1428"/>
    <lineage>
        <taxon>Bacteria</taxon>
        <taxon>Bacillati</taxon>
        <taxon>Bacillota</taxon>
        <taxon>Bacilli</taxon>
        <taxon>Bacillales</taxon>
        <taxon>Bacillaceae</taxon>
        <taxon>Bacillus</taxon>
        <taxon>Bacillus cereus group</taxon>
    </lineage>
</organism>
<feature type="binding site" evidence="3">
    <location>
        <position position="187"/>
    </location>
    <ligand>
        <name>ATP</name>
        <dbReference type="ChEBI" id="CHEBI:30616"/>
    </ligand>
</feature>
<reference evidence="4 5" key="1">
    <citation type="submission" date="2020-05" db="EMBL/GenBank/DDBJ databases">
        <title>FDA dAtabase for Regulatory Grade micrObial Sequences (FDA-ARGOS): Supporting development and validation of Infectious Disease Dx tests.</title>
        <authorList>
            <person name="Nelson B."/>
            <person name="Plummer A."/>
            <person name="Tallon L."/>
            <person name="Sadzewicz L."/>
            <person name="Zhao X."/>
            <person name="Vavikolanu K."/>
            <person name="Mehta A."/>
            <person name="Aluvathingal J."/>
            <person name="Nadendla S."/>
            <person name="Myers T."/>
            <person name="Yan Y."/>
            <person name="Sichtig H."/>
        </authorList>
    </citation>
    <scope>NUCLEOTIDE SEQUENCE [LARGE SCALE GENOMIC DNA]</scope>
    <source>
        <strain evidence="4 5">FDAARGOS_795</strain>
    </source>
</reference>
<dbReference type="Proteomes" id="UP000501107">
    <property type="component" value="Chromosome"/>
</dbReference>
<dbReference type="InterPro" id="IPR008513">
    <property type="entry name" value="tRNA(Met)_cyd_acetate_ligase"/>
</dbReference>
<evidence type="ECO:0000313" key="4">
    <source>
        <dbReference type="EMBL" id="QKH28061.1"/>
    </source>
</evidence>
<comment type="similarity">
    <text evidence="3">Belongs to the TmcAL family.</text>
</comment>
<feature type="binding site" evidence="3">
    <location>
        <begin position="7"/>
        <end position="20"/>
    </location>
    <ligand>
        <name>ATP</name>
        <dbReference type="ChEBI" id="CHEBI:30616"/>
    </ligand>
</feature>
<dbReference type="PANTHER" id="PTHR37825:SF1">
    <property type="entry name" value="TRNA(MET) CYTIDINE ACETATE LIGASE"/>
    <property type="match status" value="1"/>
</dbReference>
<sequence>MKASGIVVEYNPFHNGHDYHVQQTKKLTHSDITIAVMSGPFLQRGEPALVSKWYRTKMALACGVDLVVELPYAFSTQKAETFANGAISILNALHVSEICFGSEDGQIENFYNTISVQKNEEETFNRLVKQFMNAGNSYAKATSEAFLHILSSEKNIDMSQPNNILGFQYIKAILMQNSSMQAQTIKRFASHYHDETFNDQHIASATSIRKQLFSENSSFTEIESFIPKATASLLASYKQNYGTLHNWEQYFSFFKYKLMTMSPEDLRHIYEIEEGLEHRILSKIQTSSSFHLFMEALKTKRYTWTRLQRACTHILTNTTKEEIHCANIEQHAPYIRLLGMSQKGQTYLSKNKKKIELPILTHTKTFDHPTLHIERKANSVYFSIMKEPLRTQLLKRDATHHPIRYDETTAKFL</sequence>
<dbReference type="GO" id="GO:0005524">
    <property type="term" value="F:ATP binding"/>
    <property type="evidence" value="ECO:0007669"/>
    <property type="project" value="UniProtKB-KW"/>
</dbReference>
<dbReference type="NCBIfam" id="NF010191">
    <property type="entry name" value="PRK13670.1"/>
    <property type="match status" value="1"/>
</dbReference>
<keyword evidence="4" id="KW-0808">Transferase</keyword>
<dbReference type="Gene3D" id="3.40.50.620">
    <property type="entry name" value="HUPs"/>
    <property type="match status" value="1"/>
</dbReference>
<dbReference type="GO" id="GO:0000049">
    <property type="term" value="F:tRNA binding"/>
    <property type="evidence" value="ECO:0007669"/>
    <property type="project" value="UniProtKB-KW"/>
</dbReference>
<dbReference type="GO" id="GO:0016879">
    <property type="term" value="F:ligase activity, forming carbon-nitrogen bonds"/>
    <property type="evidence" value="ECO:0007669"/>
    <property type="project" value="UniProtKB-UniRule"/>
</dbReference>
<dbReference type="GO" id="GO:0016740">
    <property type="term" value="F:transferase activity"/>
    <property type="evidence" value="ECO:0007669"/>
    <property type="project" value="UniProtKB-KW"/>
</dbReference>
<keyword evidence="2 3" id="KW-0819">tRNA processing</keyword>
<dbReference type="GO" id="GO:0005737">
    <property type="term" value="C:cytoplasm"/>
    <property type="evidence" value="ECO:0007669"/>
    <property type="project" value="UniProtKB-SubCell"/>
</dbReference>
<comment type="function">
    <text evidence="3">Catalyzes the formation of N(4)-acetylcytidine (ac(4)C) at the wobble position of elongator tRNA(Met), using acetate and ATP as substrates. First activates an acetate ion to form acetyladenylate (Ac-AMP) and then transfers the acetyl group to tRNA to form ac(4)C34.</text>
</comment>
<feature type="binding site" evidence="3">
    <location>
        <position position="162"/>
    </location>
    <ligand>
        <name>ATP</name>
        <dbReference type="ChEBI" id="CHEBI:30616"/>
    </ligand>
</feature>
<comment type="catalytic activity">
    <reaction evidence="3">
        <text>cytidine(34) in elongator tRNA(Met) + acetate + ATP = N(4)-acetylcytidine(34) in elongator tRNA(Met) + AMP + diphosphate</text>
        <dbReference type="Rhea" id="RHEA:58144"/>
        <dbReference type="Rhea" id="RHEA-COMP:10693"/>
        <dbReference type="Rhea" id="RHEA-COMP:10694"/>
        <dbReference type="ChEBI" id="CHEBI:30089"/>
        <dbReference type="ChEBI" id="CHEBI:30616"/>
        <dbReference type="ChEBI" id="CHEBI:33019"/>
        <dbReference type="ChEBI" id="CHEBI:74900"/>
        <dbReference type="ChEBI" id="CHEBI:82748"/>
        <dbReference type="ChEBI" id="CHEBI:456215"/>
    </reaction>
</comment>
<protein>
    <recommendedName>
        <fullName evidence="3">tRNA(Met) cytidine acetate ligase</fullName>
        <ecNumber evidence="3">6.3.4.-</ecNumber>
    </recommendedName>
</protein>
<keyword evidence="3" id="KW-0694">RNA-binding</keyword>
<dbReference type="InterPro" id="IPR014729">
    <property type="entry name" value="Rossmann-like_a/b/a_fold"/>
</dbReference>
<evidence type="ECO:0000313" key="5">
    <source>
        <dbReference type="Proteomes" id="UP000501107"/>
    </source>
</evidence>
<keyword evidence="1 3" id="KW-0436">Ligase</keyword>
<proteinExistence type="inferred from homology"/>
<dbReference type="EMBL" id="CP053980">
    <property type="protein sequence ID" value="QKH28061.1"/>
    <property type="molecule type" value="Genomic_DNA"/>
</dbReference>
<keyword evidence="3" id="KW-0547">Nucleotide-binding</keyword>
<dbReference type="Pfam" id="PF05636">
    <property type="entry name" value="HIGH_NTase1"/>
    <property type="match status" value="1"/>
</dbReference>
<keyword evidence="3" id="KW-0067">ATP-binding</keyword>
<comment type="subcellular location">
    <subcellularLocation>
        <location evidence="3">Cytoplasm</location>
    </subcellularLocation>
</comment>
<name>A0A7D4HW19_BACTU</name>